<evidence type="ECO:0000313" key="5">
    <source>
        <dbReference type="EMBL" id="JAT06776.1"/>
    </source>
</evidence>
<feature type="binding site" evidence="3">
    <location>
        <position position="228"/>
    </location>
    <ligand>
        <name>a divalent metal cation</name>
        <dbReference type="ChEBI" id="CHEBI:60240"/>
        <label>2</label>
    </ligand>
</feature>
<reference evidence="5" key="1">
    <citation type="submission" date="2015-11" db="EMBL/GenBank/DDBJ databases">
        <title>De novo transcriptome assembly of four potential Pierce s Disease insect vectors from Arizona vineyards.</title>
        <authorList>
            <person name="Tassone E.E."/>
        </authorList>
    </citation>
    <scope>NUCLEOTIDE SEQUENCE</scope>
</reference>
<protein>
    <submittedName>
        <fullName evidence="5">Uncharacterized protein</fullName>
    </submittedName>
</protein>
<dbReference type="EMBL" id="GECU01000931">
    <property type="protein sequence ID" value="JAT06776.1"/>
    <property type="molecule type" value="Transcribed_RNA"/>
</dbReference>
<dbReference type="GO" id="GO:0008270">
    <property type="term" value="F:zinc ion binding"/>
    <property type="evidence" value="ECO:0007669"/>
    <property type="project" value="InterPro"/>
</dbReference>
<comment type="caution">
    <text evidence="4">Lacks conserved residue(s) required for the propagation of feature annotation.</text>
</comment>
<comment type="similarity">
    <text evidence="4">Belongs to the metallo-dependent hydrolases superfamily. Phosphotriesterase family.</text>
</comment>
<keyword evidence="2" id="KW-0378">Hydrolase</keyword>
<evidence type="ECO:0000256" key="3">
    <source>
        <dbReference type="PIRSR" id="PIRSR601559-52"/>
    </source>
</evidence>
<feature type="binding site" evidence="3">
    <location>
        <position position="167"/>
    </location>
    <ligand>
        <name>a divalent metal cation</name>
        <dbReference type="ChEBI" id="CHEBI:60240"/>
        <label>1</label>
    </ligand>
</feature>
<evidence type="ECO:0000256" key="2">
    <source>
        <dbReference type="ARBA" id="ARBA00022801"/>
    </source>
</evidence>
<evidence type="ECO:0000256" key="4">
    <source>
        <dbReference type="PROSITE-ProRule" id="PRU00679"/>
    </source>
</evidence>
<dbReference type="SUPFAM" id="SSF51556">
    <property type="entry name" value="Metallo-dependent hydrolases"/>
    <property type="match status" value="1"/>
</dbReference>
<dbReference type="InterPro" id="IPR032466">
    <property type="entry name" value="Metal_Hydrolase"/>
</dbReference>
<feature type="binding site" evidence="3">
    <location>
        <position position="199"/>
    </location>
    <ligand>
        <name>a divalent metal cation</name>
        <dbReference type="ChEBI" id="CHEBI:60240"/>
        <label>2</label>
    </ligand>
</feature>
<gene>
    <name evidence="5" type="ORF">g.15532</name>
</gene>
<evidence type="ECO:0000256" key="1">
    <source>
        <dbReference type="ARBA" id="ARBA00022723"/>
    </source>
</evidence>
<dbReference type="PROSITE" id="PS51347">
    <property type="entry name" value="PHOSPHOTRIESTERASE_2"/>
    <property type="match status" value="1"/>
</dbReference>
<dbReference type="Pfam" id="PF02126">
    <property type="entry name" value="PTE"/>
    <property type="match status" value="1"/>
</dbReference>
<name>A0A1B6K5Q2_9HEMI</name>
<organism evidence="5">
    <name type="scientific">Homalodisca liturata</name>
    <dbReference type="NCBI Taxonomy" id="320908"/>
    <lineage>
        <taxon>Eukaryota</taxon>
        <taxon>Metazoa</taxon>
        <taxon>Ecdysozoa</taxon>
        <taxon>Arthropoda</taxon>
        <taxon>Hexapoda</taxon>
        <taxon>Insecta</taxon>
        <taxon>Pterygota</taxon>
        <taxon>Neoptera</taxon>
        <taxon>Paraneoptera</taxon>
        <taxon>Hemiptera</taxon>
        <taxon>Auchenorrhyncha</taxon>
        <taxon>Membracoidea</taxon>
        <taxon>Cicadellidae</taxon>
        <taxon>Cicadellinae</taxon>
        <taxon>Proconiini</taxon>
        <taxon>Homalodisca</taxon>
    </lineage>
</organism>
<dbReference type="InterPro" id="IPR001559">
    <property type="entry name" value="Phosphotriesterase"/>
</dbReference>
<comment type="cofactor">
    <cofactor evidence="3">
        <name>a divalent metal cation</name>
        <dbReference type="ChEBI" id="CHEBI:60240"/>
    </cofactor>
    <text evidence="3">Binds 2 divalent metal cations per subunit.</text>
</comment>
<feature type="binding site" evidence="3">
    <location>
        <position position="296"/>
    </location>
    <ligand>
        <name>a divalent metal cation</name>
        <dbReference type="ChEBI" id="CHEBI:60240"/>
        <label>1</label>
    </ligand>
</feature>
<accession>A0A1B6K5Q2</accession>
<dbReference type="GO" id="GO:0016787">
    <property type="term" value="F:hydrolase activity"/>
    <property type="evidence" value="ECO:0007669"/>
    <property type="project" value="UniProtKB-KW"/>
</dbReference>
<keyword evidence="1 3" id="KW-0479">Metal-binding</keyword>
<proteinExistence type="inferred from homology"/>
<dbReference type="PANTHER" id="PTHR10819">
    <property type="entry name" value="PHOSPHOTRIESTERASE-RELATED"/>
    <property type="match status" value="1"/>
</dbReference>
<feature type="binding site" evidence="3">
    <location>
        <position position="23"/>
    </location>
    <ligand>
        <name>a divalent metal cation</name>
        <dbReference type="ChEBI" id="CHEBI:60240"/>
        <label>1</label>
    </ligand>
</feature>
<dbReference type="PANTHER" id="PTHR10819:SF3">
    <property type="entry name" value="PHOSPHOTRIESTERASE-RELATED PROTEIN"/>
    <property type="match status" value="1"/>
</dbReference>
<dbReference type="Gene3D" id="3.20.20.140">
    <property type="entry name" value="Metal-dependent hydrolases"/>
    <property type="match status" value="1"/>
</dbReference>
<dbReference type="AlphaFoldDB" id="A0A1B6K5Q2"/>
<feature type="binding site" evidence="3">
    <location>
        <position position="167"/>
    </location>
    <ligand>
        <name>a divalent metal cation</name>
        <dbReference type="ChEBI" id="CHEBI:60240"/>
        <label>2</label>
    </ligand>
</feature>
<feature type="binding site" evidence="3">
    <location>
        <position position="21"/>
    </location>
    <ligand>
        <name>a divalent metal cation</name>
        <dbReference type="ChEBI" id="CHEBI:60240"/>
        <label>1</label>
    </ligand>
</feature>
<sequence>MEVQTVTVPILPSQLGRTLTHEHMNVVFDKFYIPPPDHLKDALSGDITLQNVGYIKQYPYSSKTNVAFHGKDVHEAVVEEMKLYLRSGGGTIVENSNIGLSRNIPLMVQASKNSGVNIIAGTGYYVSACQAAGDLSLSVEAMCKVMTQELTEGCVEHPSVRCGFIGEVGSTWPITDFERRAIVATAEVQSSLHCGVSFHPGRDAQAPFEIMRIYLEAGGDKNRAIMSHLDRTLTSDEQFLEFARLGCFCQQDLFGTECSFYQLNPAQDMLSDAQRVDKIIQLIDDGKLDKILVSHDIHTKHRLVNFGGHGYSHILNNVAPKMLIKGIDQTTIDQIFITNPATWLCGQA</sequence>